<dbReference type="CDD" id="cd02978">
    <property type="entry name" value="KaiB_like"/>
    <property type="match status" value="1"/>
</dbReference>
<dbReference type="InterPro" id="IPR036249">
    <property type="entry name" value="Thioredoxin-like_sf"/>
</dbReference>
<dbReference type="PANTHER" id="PTHR41709">
    <property type="entry name" value="KAIB-LIKE PROTEIN 1"/>
    <property type="match status" value="1"/>
</dbReference>
<dbReference type="GO" id="GO:0048511">
    <property type="term" value="P:rhythmic process"/>
    <property type="evidence" value="ECO:0007669"/>
    <property type="project" value="InterPro"/>
</dbReference>
<dbReference type="PATRIC" id="fig|388467.6.peg.2479"/>
<dbReference type="PANTHER" id="PTHR41709:SF2">
    <property type="entry name" value="CIRCADIAN CLOCK PROTEIN KAIB2"/>
    <property type="match status" value="1"/>
</dbReference>
<dbReference type="SMART" id="SM01248">
    <property type="entry name" value="KaiB"/>
    <property type="match status" value="1"/>
</dbReference>
<proteinExistence type="predicted"/>
<dbReference type="HOGENOM" id="CLU_144073_0_0_3"/>
<dbReference type="Pfam" id="PF07689">
    <property type="entry name" value="KaiB"/>
    <property type="match status" value="1"/>
</dbReference>
<evidence type="ECO:0000313" key="3">
    <source>
        <dbReference type="Proteomes" id="UP000027395"/>
    </source>
</evidence>
<dbReference type="EMBL" id="CM002803">
    <property type="protein sequence ID" value="KEI67431.1"/>
    <property type="molecule type" value="Genomic_DNA"/>
</dbReference>
<name>A0A073CH41_PLAA1</name>
<dbReference type="SUPFAM" id="SSF52833">
    <property type="entry name" value="Thioredoxin-like"/>
    <property type="match status" value="1"/>
</dbReference>
<dbReference type="InterPro" id="IPR011649">
    <property type="entry name" value="KaiB_domain"/>
</dbReference>
<evidence type="ECO:0000259" key="1">
    <source>
        <dbReference type="SMART" id="SM01248"/>
    </source>
</evidence>
<dbReference type="AlphaFoldDB" id="A0A073CH41"/>
<dbReference type="RefSeq" id="WP_042154533.1">
    <property type="nucleotide sequence ID" value="NZ_CM002803.1"/>
</dbReference>
<gene>
    <name evidence="2" type="primary">kaiB</name>
    <name evidence="2" type="ORF">A19Y_2536</name>
</gene>
<dbReference type="eggNOG" id="COG4251">
    <property type="taxonomic scope" value="Bacteria"/>
</dbReference>
<dbReference type="STRING" id="388467.A19Y_2536"/>
<dbReference type="Gene3D" id="3.40.30.10">
    <property type="entry name" value="Glutaredoxin"/>
    <property type="match status" value="1"/>
</dbReference>
<organism evidence="2 3">
    <name type="scientific">Planktothrix agardhii (strain NIVA-CYA 126/8)</name>
    <dbReference type="NCBI Taxonomy" id="388467"/>
    <lineage>
        <taxon>Bacteria</taxon>
        <taxon>Bacillati</taxon>
        <taxon>Cyanobacteriota</taxon>
        <taxon>Cyanophyceae</taxon>
        <taxon>Oscillatoriophycideae</taxon>
        <taxon>Oscillatoriales</taxon>
        <taxon>Microcoleaceae</taxon>
        <taxon>Planktothrix</taxon>
    </lineage>
</organism>
<reference evidence="2 3" key="1">
    <citation type="journal article" date="2014" name="Appl. Environ. Microbiol.">
        <title>Elucidation of insertion elements encoded on plasmids and in vitro construction of shuttle vectors from the toxic cyanobacterium Planktothrix.</title>
        <authorList>
            <person name="Christiansen G."/>
            <person name="Goesmann A."/>
            <person name="Kurmayer R."/>
        </authorList>
    </citation>
    <scope>NUCLEOTIDE SEQUENCE [LARGE SCALE GENOMIC DNA]</scope>
    <source>
        <strain evidence="2 3">NIVA-CYA 126/8</strain>
    </source>
</reference>
<keyword evidence="3" id="KW-1185">Reference proteome</keyword>
<dbReference type="InterPro" id="IPR039022">
    <property type="entry name" value="KaiB-like"/>
</dbReference>
<protein>
    <submittedName>
        <fullName evidence="2">KaiB</fullName>
    </submittedName>
</protein>
<dbReference type="Proteomes" id="UP000027395">
    <property type="component" value="Chromosome"/>
</dbReference>
<evidence type="ECO:0000313" key="2">
    <source>
        <dbReference type="EMBL" id="KEI67431.1"/>
    </source>
</evidence>
<accession>A0A073CH41</accession>
<sequence>MDNQKYLKPSDPKLWELRLYIAGQTPKAIRAFINLKKVCEQYLQGEYQIEIIDALNDPRLAEQDHIFALPALVRKISPPLKQIIGDLSSPEKILMGLELCKGGGWENP</sequence>
<feature type="domain" description="KaiB" evidence="1">
    <location>
        <begin position="18"/>
        <end position="99"/>
    </location>
</feature>